<dbReference type="AlphaFoldDB" id="A0A242JZ70"/>
<protein>
    <recommendedName>
        <fullName evidence="3">Lipoprotein</fullName>
    </recommendedName>
</protein>
<sequence>MILGNKWKLKKGFSILLLIGLIFLVGCQTGKDTVQKKSTTSETTMTSLSKEEAIEKTVTPTLFIHGYKGTVNSFKGMLQRLEEQDNGKKELTLYVDANGNVRAEGELSKQATNPMVQVIFEDNENNEWNQTDWIRACLLYLQITYQVDQVNIVGHSMGGVSGLRYLVTYGQDTSLPKVDKFVALGAPFNDFVDDSGQSVTDELTNGPAVVSSRYQDYQTLVGNLPTTTQVLLIAGQISETDVSDGTVPVNSALAVYALIKQHGNEITEQIIQGTNASHSMLHENKEVDQAVNQFLWKTDG</sequence>
<accession>A0A242JZ70</accession>
<proteinExistence type="predicted"/>
<name>A0A242JZ70_9ENTE</name>
<dbReference type="Pfam" id="PF06028">
    <property type="entry name" value="DUF915"/>
    <property type="match status" value="1"/>
</dbReference>
<dbReference type="EMBL" id="NGMO01000003">
    <property type="protein sequence ID" value="OTP10419.1"/>
    <property type="molecule type" value="Genomic_DNA"/>
</dbReference>
<evidence type="ECO:0000313" key="1">
    <source>
        <dbReference type="EMBL" id="OTP10419.1"/>
    </source>
</evidence>
<organism evidence="1 2">
    <name type="scientific">Candidatus Enterococcus wittei</name>
    <dbReference type="NCBI Taxonomy" id="1987383"/>
    <lineage>
        <taxon>Bacteria</taxon>
        <taxon>Bacillati</taxon>
        <taxon>Bacillota</taxon>
        <taxon>Bacilli</taxon>
        <taxon>Lactobacillales</taxon>
        <taxon>Enterococcaceae</taxon>
        <taxon>Enterococcus</taxon>
    </lineage>
</organism>
<gene>
    <name evidence="1" type="ORF">A5844_002119</name>
</gene>
<comment type="caution">
    <text evidence="1">The sequence shown here is derived from an EMBL/GenBank/DDBJ whole genome shotgun (WGS) entry which is preliminary data.</text>
</comment>
<reference evidence="1 2" key="1">
    <citation type="submission" date="2017-05" db="EMBL/GenBank/DDBJ databases">
        <title>The Genome Sequence of Enterococcus sp. 10A9_DIV0425.</title>
        <authorList>
            <consortium name="The Broad Institute Genomics Platform"/>
            <consortium name="The Broad Institute Genomic Center for Infectious Diseases"/>
            <person name="Earl A."/>
            <person name="Manson A."/>
            <person name="Schwartman J."/>
            <person name="Gilmore M."/>
            <person name="Abouelleil A."/>
            <person name="Cao P."/>
            <person name="Chapman S."/>
            <person name="Cusick C."/>
            <person name="Shea T."/>
            <person name="Young S."/>
            <person name="Neafsey D."/>
            <person name="Nusbaum C."/>
            <person name="Birren B."/>
        </authorList>
    </citation>
    <scope>NUCLEOTIDE SEQUENCE [LARGE SCALE GENOMIC DNA]</scope>
    <source>
        <strain evidence="1 2">10A9_DIV0425</strain>
    </source>
</reference>
<keyword evidence="2" id="KW-1185">Reference proteome</keyword>
<evidence type="ECO:0008006" key="3">
    <source>
        <dbReference type="Google" id="ProtNLM"/>
    </source>
</evidence>
<dbReference type="PROSITE" id="PS51257">
    <property type="entry name" value="PROKAR_LIPOPROTEIN"/>
    <property type="match status" value="1"/>
</dbReference>
<dbReference type="SUPFAM" id="SSF53474">
    <property type="entry name" value="alpha/beta-Hydrolases"/>
    <property type="match status" value="1"/>
</dbReference>
<dbReference type="Gene3D" id="3.40.50.1820">
    <property type="entry name" value="alpha/beta hydrolase"/>
    <property type="match status" value="1"/>
</dbReference>
<dbReference type="STRING" id="1987383.A5844_002119"/>
<dbReference type="InterPro" id="IPR010315">
    <property type="entry name" value="DUF915_hydro-like"/>
</dbReference>
<evidence type="ECO:0000313" key="2">
    <source>
        <dbReference type="Proteomes" id="UP000194933"/>
    </source>
</evidence>
<dbReference type="InterPro" id="IPR029058">
    <property type="entry name" value="AB_hydrolase_fold"/>
</dbReference>
<dbReference type="RefSeq" id="WP_086285163.1">
    <property type="nucleotide sequence ID" value="NZ_NGMO01000003.1"/>
</dbReference>
<dbReference type="Proteomes" id="UP000194933">
    <property type="component" value="Unassembled WGS sequence"/>
</dbReference>